<dbReference type="Proteomes" id="UP000271624">
    <property type="component" value="Unassembled WGS sequence"/>
</dbReference>
<dbReference type="NCBIfam" id="NF033528">
    <property type="entry name" value="lasso_cyano"/>
    <property type="match status" value="1"/>
</dbReference>
<reference evidence="2" key="1">
    <citation type="submission" date="2018-12" db="EMBL/GenBank/DDBJ databases">
        <authorList>
            <person name="Will S."/>
            <person name="Neumann-Schaal M."/>
            <person name="Henke P."/>
        </authorList>
    </citation>
    <scope>NUCLEOTIDE SEQUENCE</scope>
    <source>
        <strain evidence="2">PCC 7102</strain>
    </source>
</reference>
<dbReference type="RefSeq" id="WP_127085787.1">
    <property type="nucleotide sequence ID" value="NZ_RSCL01000025.1"/>
</dbReference>
<evidence type="ECO:0008006" key="4">
    <source>
        <dbReference type="Google" id="ProtNLM"/>
    </source>
</evidence>
<evidence type="ECO:0000256" key="1">
    <source>
        <dbReference type="SAM" id="MobiDB-lite"/>
    </source>
</evidence>
<name>A0A3S1AH01_9CYAN</name>
<gene>
    <name evidence="2" type="ORF">DSM106972_077100</name>
</gene>
<feature type="region of interest" description="Disordered" evidence="1">
    <location>
        <begin position="41"/>
        <end position="73"/>
    </location>
</feature>
<dbReference type="AlphaFoldDB" id="A0A3S1AH01"/>
<evidence type="ECO:0000313" key="2">
    <source>
        <dbReference type="EMBL" id="RUT00262.1"/>
    </source>
</evidence>
<accession>A0A3S1AH01</accession>
<organism evidence="2 3">
    <name type="scientific">Dulcicalothrix desertica PCC 7102</name>
    <dbReference type="NCBI Taxonomy" id="232991"/>
    <lineage>
        <taxon>Bacteria</taxon>
        <taxon>Bacillati</taxon>
        <taxon>Cyanobacteriota</taxon>
        <taxon>Cyanophyceae</taxon>
        <taxon>Nostocales</taxon>
        <taxon>Calotrichaceae</taxon>
        <taxon>Dulcicalothrix</taxon>
    </lineage>
</organism>
<reference evidence="2" key="2">
    <citation type="journal article" date="2019" name="Genome Biol. Evol.">
        <title>Day and night: Metabolic profiles and evolutionary relationships of six axenic non-marine cyanobacteria.</title>
        <authorList>
            <person name="Will S.E."/>
            <person name="Henke P."/>
            <person name="Boedeker C."/>
            <person name="Huang S."/>
            <person name="Brinkmann H."/>
            <person name="Rohde M."/>
            <person name="Jarek M."/>
            <person name="Friedl T."/>
            <person name="Seufert S."/>
            <person name="Schumacher M."/>
            <person name="Overmann J."/>
            <person name="Neumann-Schaal M."/>
            <person name="Petersen J."/>
        </authorList>
    </citation>
    <scope>NUCLEOTIDE SEQUENCE [LARGE SCALE GENOMIC DNA]</scope>
    <source>
        <strain evidence="2">PCC 7102</strain>
    </source>
</reference>
<feature type="compositionally biased region" description="Polar residues" evidence="1">
    <location>
        <begin position="41"/>
        <end position="50"/>
    </location>
</feature>
<dbReference type="EMBL" id="RSCL01000025">
    <property type="protein sequence ID" value="RUT00262.1"/>
    <property type="molecule type" value="Genomic_DNA"/>
</dbReference>
<sequence>MKKQYSAPELTVHGNVAAITQILGSSSRKDFLFFNGSAVSTGANGASNDVGSRDVCLGSPDPNSPPANCDPQF</sequence>
<dbReference type="NCBIfam" id="NF033521">
    <property type="entry name" value="lasso_leader_L3"/>
    <property type="match status" value="1"/>
</dbReference>
<dbReference type="OrthoDB" id="518161at2"/>
<proteinExistence type="predicted"/>
<keyword evidence="3" id="KW-1185">Reference proteome</keyword>
<comment type="caution">
    <text evidence="2">The sequence shown here is derived from an EMBL/GenBank/DDBJ whole genome shotgun (WGS) entry which is preliminary data.</text>
</comment>
<protein>
    <recommendedName>
        <fullName evidence="4">Lasso peptide</fullName>
    </recommendedName>
</protein>
<evidence type="ECO:0000313" key="3">
    <source>
        <dbReference type="Proteomes" id="UP000271624"/>
    </source>
</evidence>